<dbReference type="InterPro" id="IPR015943">
    <property type="entry name" value="WD40/YVTN_repeat-like_dom_sf"/>
</dbReference>
<evidence type="ECO:0000256" key="1">
    <source>
        <dbReference type="SAM" id="MobiDB-lite"/>
    </source>
</evidence>
<keyword evidence="2" id="KW-0472">Membrane</keyword>
<keyword evidence="4" id="KW-1185">Reference proteome</keyword>
<sequence>MKLDMLIKSACDDWSAEAQVPAGLADRALRRRTRRRTPRVVLAAGSTALLVGVGVAVVSVAGPTRQPSQSAIQPVPLSADTTLRTDLSSSFPRRLVAAGHTAVAAYYTTHMRSSGNGPKAIERTWHLYSPASGTYQKTSWAYLDVAPGMHHAAVLEALPSSRVGILDMKTQRVTRWIPVGHPVGGVAWSPEGRRLLLTSYDRNPDVNGAPGSSSRTGFYVVDAGSGQGGFHALPADRDRVGSRQDLFWSRNGTLIWTFVDRDPGKVFYDLNGARRPAPAHEAEWSEEAGLSPNGTLRPRFGPRPGPAVTITNVTTGKAVAVLPIQQAKAWADDDRLFAFGCAAKQCKGKGEFRNRLLLVSLDGKITPLTGYRRSDRPGAWYPVFTHR</sequence>
<feature type="region of interest" description="Disordered" evidence="1">
    <location>
        <begin position="279"/>
        <end position="301"/>
    </location>
</feature>
<name>A0ABR7LX20_9ACTN</name>
<comment type="caution">
    <text evidence="3">The sequence shown here is derived from an EMBL/GenBank/DDBJ whole genome shotgun (WGS) entry which is preliminary data.</text>
</comment>
<proteinExistence type="predicted"/>
<accession>A0ABR7LX20</accession>
<dbReference type="EMBL" id="JABVEC010000026">
    <property type="protein sequence ID" value="MBC6469402.1"/>
    <property type="molecule type" value="Genomic_DNA"/>
</dbReference>
<evidence type="ECO:0000256" key="2">
    <source>
        <dbReference type="SAM" id="Phobius"/>
    </source>
</evidence>
<evidence type="ECO:0000313" key="3">
    <source>
        <dbReference type="EMBL" id="MBC6469402.1"/>
    </source>
</evidence>
<dbReference type="RefSeq" id="WP_187246444.1">
    <property type="nucleotide sequence ID" value="NZ_BAAAOK010000009.1"/>
</dbReference>
<reference evidence="3 4" key="1">
    <citation type="submission" date="2020-06" db="EMBL/GenBank/DDBJ databases">
        <title>Actinomadura xiongansis sp. nov., isolated from soil of Baiyangdian.</title>
        <authorList>
            <person name="Zhang X."/>
        </authorList>
    </citation>
    <scope>NUCLEOTIDE SEQUENCE [LARGE SCALE GENOMIC DNA]</scope>
    <source>
        <strain evidence="3 4">HBUM206468</strain>
    </source>
</reference>
<gene>
    <name evidence="3" type="ORF">HKK74_28490</name>
</gene>
<protein>
    <submittedName>
        <fullName evidence="3">WD40 repeat domain-containing protein</fullName>
    </submittedName>
</protein>
<dbReference type="SUPFAM" id="SSF82171">
    <property type="entry name" value="DPP6 N-terminal domain-like"/>
    <property type="match status" value="1"/>
</dbReference>
<dbReference type="Gene3D" id="2.130.10.10">
    <property type="entry name" value="YVTN repeat-like/Quinoprotein amine dehydrogenase"/>
    <property type="match status" value="1"/>
</dbReference>
<keyword evidence="2" id="KW-0812">Transmembrane</keyword>
<organism evidence="3 4">
    <name type="scientific">Actinomadura alba</name>
    <dbReference type="NCBI Taxonomy" id="406431"/>
    <lineage>
        <taxon>Bacteria</taxon>
        <taxon>Bacillati</taxon>
        <taxon>Actinomycetota</taxon>
        <taxon>Actinomycetes</taxon>
        <taxon>Streptosporangiales</taxon>
        <taxon>Thermomonosporaceae</taxon>
        <taxon>Actinomadura</taxon>
    </lineage>
</organism>
<dbReference type="Proteomes" id="UP000805614">
    <property type="component" value="Unassembled WGS sequence"/>
</dbReference>
<feature type="transmembrane region" description="Helical" evidence="2">
    <location>
        <begin position="40"/>
        <end position="62"/>
    </location>
</feature>
<evidence type="ECO:0000313" key="4">
    <source>
        <dbReference type="Proteomes" id="UP000805614"/>
    </source>
</evidence>
<keyword evidence="2" id="KW-1133">Transmembrane helix</keyword>